<feature type="compositionally biased region" description="Basic and acidic residues" evidence="1">
    <location>
        <begin position="145"/>
        <end position="154"/>
    </location>
</feature>
<accession>A0ABD2L7B5</accession>
<dbReference type="Proteomes" id="UP001620626">
    <property type="component" value="Unassembled WGS sequence"/>
</dbReference>
<reference evidence="2 3" key="1">
    <citation type="submission" date="2024-10" db="EMBL/GenBank/DDBJ databases">
        <authorList>
            <person name="Kim D."/>
        </authorList>
    </citation>
    <scope>NUCLEOTIDE SEQUENCE [LARGE SCALE GENOMIC DNA]</scope>
    <source>
        <strain evidence="2">BH-2024</strain>
    </source>
</reference>
<sequence>MHPSPENSSEKQGLIQLIAEPKMEQKEMLKKPSKVEAQLKKSNGKKPMIEKSPSDDEYETANESDSSGPLVEIPLSDDSINVEVDERRSQTEEEMAKEKAKGKNAQSDDGAEGRKGILGNFSSPAAIFSQFRKSFYGGSSSSDENETKNTEKHASSKSSPTTEILHEREEVKEEADKQKLLQSKMQIEDTKENWDNLFLEAKTKTKWNCPEKADHGQSNFISPSNGASAGQKSENCRLLRFANRALRKYLFYLKSESEFLVENEVPIGNTMDRYRKALEKIKIKMEEDDDYCIKCKIPTVDEIMNGKESKLKDRVEDAFQKAARKAKKIEKKAQEIWKDEKTKQMWNDLKAMKLDEKMVKKLWNDEKVEKLKIWKKKNKN</sequence>
<feature type="compositionally biased region" description="Basic and acidic residues" evidence="1">
    <location>
        <begin position="21"/>
        <end position="39"/>
    </location>
</feature>
<dbReference type="AlphaFoldDB" id="A0ABD2L7B5"/>
<feature type="region of interest" description="Disordered" evidence="1">
    <location>
        <begin position="21"/>
        <end position="120"/>
    </location>
</feature>
<protein>
    <submittedName>
        <fullName evidence="2">Uncharacterized protein</fullName>
    </submittedName>
</protein>
<evidence type="ECO:0000313" key="2">
    <source>
        <dbReference type="EMBL" id="KAL3111140.1"/>
    </source>
</evidence>
<organism evidence="2 3">
    <name type="scientific">Heterodera trifolii</name>
    <dbReference type="NCBI Taxonomy" id="157864"/>
    <lineage>
        <taxon>Eukaryota</taxon>
        <taxon>Metazoa</taxon>
        <taxon>Ecdysozoa</taxon>
        <taxon>Nematoda</taxon>
        <taxon>Chromadorea</taxon>
        <taxon>Rhabditida</taxon>
        <taxon>Tylenchina</taxon>
        <taxon>Tylenchomorpha</taxon>
        <taxon>Tylenchoidea</taxon>
        <taxon>Heteroderidae</taxon>
        <taxon>Heteroderinae</taxon>
        <taxon>Heterodera</taxon>
    </lineage>
</organism>
<name>A0ABD2L7B5_9BILA</name>
<feature type="compositionally biased region" description="Basic and acidic residues" evidence="1">
    <location>
        <begin position="164"/>
        <end position="177"/>
    </location>
</feature>
<dbReference type="EMBL" id="JBICBT010000516">
    <property type="protein sequence ID" value="KAL3111140.1"/>
    <property type="molecule type" value="Genomic_DNA"/>
</dbReference>
<keyword evidence="3" id="KW-1185">Reference proteome</keyword>
<comment type="caution">
    <text evidence="2">The sequence shown here is derived from an EMBL/GenBank/DDBJ whole genome shotgun (WGS) entry which is preliminary data.</text>
</comment>
<feature type="compositionally biased region" description="Basic and acidic residues" evidence="1">
    <location>
        <begin position="84"/>
        <end position="101"/>
    </location>
</feature>
<proteinExistence type="predicted"/>
<feature type="region of interest" description="Disordered" evidence="1">
    <location>
        <begin position="135"/>
        <end position="177"/>
    </location>
</feature>
<evidence type="ECO:0000256" key="1">
    <source>
        <dbReference type="SAM" id="MobiDB-lite"/>
    </source>
</evidence>
<evidence type="ECO:0000313" key="3">
    <source>
        <dbReference type="Proteomes" id="UP001620626"/>
    </source>
</evidence>
<gene>
    <name evidence="2" type="ORF">niasHT_018014</name>
</gene>